<dbReference type="Proteomes" id="UP000035642">
    <property type="component" value="Unassembled WGS sequence"/>
</dbReference>
<feature type="compositionally biased region" description="Basic and acidic residues" evidence="1">
    <location>
        <begin position="1"/>
        <end position="10"/>
    </location>
</feature>
<sequence>MDALRSEGAIDSHAVNRTGSREFPVDSQGGDDVLDDCRDVDLYFRPRSESPDMFRSSGRPSTFGSSYDGPENGQQHHDTAPTSPSHRLVHFLEMLTEFLEKFELSYEIEDSRDEVRSESGGVRSRGRAVRGRGRANAKPCSGSTTPLASSPLVTNEKKRSGSGFDLNMSRRGRGSKRGRAYGLPRAGETVEPEAIGVVSTSAADDVYEFRSSPEGEFSQIQPEFGNHDERERSAPPSTKRQRLGEARPDSQGGSAHSGDIEMDDIEDDECNTKAITSDRKVPPLRISLPITQSEEDLHGESTGHQLVLGHLSSATRKTSRGRHGKRQNDADDAQRMTRSKVRQTGKVLDDTDAWAKKKRGRISTALGVTGDEADESTADDTSPVGEGSEDTSTGQASNSASIPESLSSEQRIIYENPRSGMFHLKKLLAERWLADFHKEHQKHSEGNEKYKKMLLFTGDYSSRHMIDGSIVNQTLMKDTERKDEQPFPAEVQCCSPAAKEEADSEDESNGICSEMKAMWKEHNEERINTMNRMHKERIKLQLFWEQEFLRMEQREQRSTPLMSAVRFLRENEMCNAQILEEPTEPLKPMSREEFGERKNKSINQLYNRHKMEASSLFGLQRDMWWYEARRRGLDVNSKFIKDCVPMVKVEKVDFPY</sequence>
<feature type="compositionally biased region" description="Polar residues" evidence="1">
    <location>
        <begin position="390"/>
        <end position="408"/>
    </location>
</feature>
<feature type="compositionally biased region" description="Polar residues" evidence="1">
    <location>
        <begin position="141"/>
        <end position="153"/>
    </location>
</feature>
<dbReference type="WBParaSite" id="ACAC_0000666901-mRNA-1">
    <property type="protein sequence ID" value="ACAC_0000666901-mRNA-1"/>
    <property type="gene ID" value="ACAC_0000666901"/>
</dbReference>
<feature type="compositionally biased region" description="Basic residues" evidence="1">
    <location>
        <begin position="124"/>
        <end position="135"/>
    </location>
</feature>
<organism evidence="2 3">
    <name type="scientific">Angiostrongylus cantonensis</name>
    <name type="common">Rat lungworm</name>
    <dbReference type="NCBI Taxonomy" id="6313"/>
    <lineage>
        <taxon>Eukaryota</taxon>
        <taxon>Metazoa</taxon>
        <taxon>Ecdysozoa</taxon>
        <taxon>Nematoda</taxon>
        <taxon>Chromadorea</taxon>
        <taxon>Rhabditida</taxon>
        <taxon>Rhabditina</taxon>
        <taxon>Rhabditomorpha</taxon>
        <taxon>Strongyloidea</taxon>
        <taxon>Metastrongylidae</taxon>
        <taxon>Angiostrongylus</taxon>
    </lineage>
</organism>
<dbReference type="STRING" id="6313.A0A158P863"/>
<feature type="region of interest" description="Disordered" evidence="1">
    <location>
        <begin position="365"/>
        <end position="408"/>
    </location>
</feature>
<reference evidence="2" key="1">
    <citation type="submission" date="2012-09" db="EMBL/GenBank/DDBJ databases">
        <authorList>
            <person name="Martin A.A."/>
        </authorList>
    </citation>
    <scope>NUCLEOTIDE SEQUENCE</scope>
</reference>
<feature type="compositionally biased region" description="Basic and acidic residues" evidence="1">
    <location>
        <begin position="35"/>
        <end position="52"/>
    </location>
</feature>
<feature type="region of interest" description="Disordered" evidence="1">
    <location>
        <begin position="206"/>
        <end position="279"/>
    </location>
</feature>
<name>A0A158P863_ANGCA</name>
<feature type="region of interest" description="Disordered" evidence="1">
    <location>
        <begin position="1"/>
        <end position="85"/>
    </location>
</feature>
<evidence type="ECO:0000313" key="3">
    <source>
        <dbReference type="WBParaSite" id="ACAC_0000666901-mRNA-1"/>
    </source>
</evidence>
<feature type="compositionally biased region" description="Acidic residues" evidence="1">
    <location>
        <begin position="260"/>
        <end position="269"/>
    </location>
</feature>
<accession>A0A158P863</accession>
<keyword evidence="2" id="KW-1185">Reference proteome</keyword>
<reference evidence="3" key="2">
    <citation type="submission" date="2016-04" db="UniProtKB">
        <authorList>
            <consortium name="WormBaseParasite"/>
        </authorList>
    </citation>
    <scope>IDENTIFICATION</scope>
</reference>
<dbReference type="AlphaFoldDB" id="A0A158P863"/>
<proteinExistence type="predicted"/>
<evidence type="ECO:0000313" key="2">
    <source>
        <dbReference type="Proteomes" id="UP000035642"/>
    </source>
</evidence>
<feature type="compositionally biased region" description="Basic residues" evidence="1">
    <location>
        <begin position="170"/>
        <end position="179"/>
    </location>
</feature>
<evidence type="ECO:0000256" key="1">
    <source>
        <dbReference type="SAM" id="MobiDB-lite"/>
    </source>
</evidence>
<feature type="compositionally biased region" description="Basic and acidic residues" evidence="1">
    <location>
        <begin position="326"/>
        <end position="335"/>
    </location>
</feature>
<feature type="region of interest" description="Disordered" evidence="1">
    <location>
        <begin position="310"/>
        <end position="349"/>
    </location>
</feature>
<protein>
    <submittedName>
        <fullName evidence="3">SprT-like domain-containing protein</fullName>
    </submittedName>
</protein>
<feature type="region of interest" description="Disordered" evidence="1">
    <location>
        <begin position="110"/>
        <end position="190"/>
    </location>
</feature>